<keyword evidence="2" id="KW-1185">Reference proteome</keyword>
<dbReference type="AlphaFoldDB" id="A0A4P8EK67"/>
<evidence type="ECO:0000313" key="2">
    <source>
        <dbReference type="Proteomes" id="UP000298631"/>
    </source>
</evidence>
<protein>
    <submittedName>
        <fullName evidence="1">Uncharacterized protein</fullName>
    </submittedName>
</protein>
<dbReference type="EMBL" id="CP039965">
    <property type="protein sequence ID" value="QCO57437.1"/>
    <property type="molecule type" value="Genomic_DNA"/>
</dbReference>
<sequence>MAIGSALWQYGRMNKLMKKMEEEAEKRRGFLLTIDGEPVHLPLVYGNQKVGGVRTYHDSTKTVDLLEIPAGDQRFRVGLDNDYHEDRTPKFLWVQQAFCFGGIDGIIDVEVDGLNWDDDKFNHCLDFSLSGGVASPTATDAGVPATNLFTNMAYMSGMFALNRNDPNYSAVPDVQAFIRGNRVYSVERDGNNYTLSATKVYSNNPSLCLLDYLIRDKKYGGCGYNQTEIHLKSFYDAAEICDTIVDTFVDVKGRVNGVRPLPENDIVPIVRRHIRLYECNITIDTNETRRDNIERLLETMSQSELIWSEGKYKLILDYPTDITEQDGLITAQYTDVDIINENIELAWAGVSDKFNRATVKFLNEEQDFVTDSASYPAYGSAQHMSYLADDNYIENEASYFIQGATHRRSAIAKAEELVRNSRQQMTLSLELDRHAMIHEQGDLIEISSDALGIENEIFRIQEIAITTNLTVKITATRFSFETLAYNVSDDVITNPKITLPSGVPNVTTLAWNSGSRVGDLSNGWLSWDIPEDDTTRRFLIYYREASSEFISIGETRTNYFDIPAELNAGLDYYFLVKSESASGRLSTGSVILLNAMPQIVPLVGATATAGMNSVTLNWTDPNPELALRYDVYQWEADNRAFALKVGTTTSNSIIIAPVAVDDHYFWIDVIGKDSVIGAMASSIMVPSLALGIKSGDISEGTITWSNLGAGLQDVIDGSQGALDAEEFALQASNSAIAAATSASNASITESNVAAAVSDAEDAASAAQYSREVAARIFGGPVSYNPQFAIWSDKAAAPESYTFLTNEGSAGYIASDIGDNCVLLETADPPTTIRPTIYTRSSERGNTNLLASETETVVMTCRAELLAGEWGGARMSVAWQSGDSIPYQHKYLRDEGVNNDIGVVKEITCIFERPSGWTLGGDDKIVAHFYSASGGGDGYKYNKIRLHSMSFEAVETHSTSGITQKAVADINGTLESSIMLKTKAGTAGAELELASYSSGGLDLSLARISADNIILDGTVKATHLDAESVTTDKLDANSVTAAKIDVSELSAISATIGILRTATSGARMEIHSDKVLVYDASNVIRMRMGNLS</sequence>
<dbReference type="OrthoDB" id="7841143at2"/>
<reference evidence="1 2" key="1">
    <citation type="submission" date="2019-05" db="EMBL/GenBank/DDBJ databases">
        <title>Pseudorhodobacter turbinis sp. nov., isolated from the gut of the Korean turban shell.</title>
        <authorList>
            <person name="Jeong Y.-S."/>
            <person name="Kang W.-R."/>
            <person name="Bae J.-W."/>
        </authorList>
    </citation>
    <scope>NUCLEOTIDE SEQUENCE [LARGE SCALE GENOMIC DNA]</scope>
    <source>
        <strain evidence="1 2">S12M18</strain>
        <plasmid evidence="1 2">unnamed1</plasmid>
    </source>
</reference>
<keyword evidence="1" id="KW-0614">Plasmid</keyword>
<dbReference type="KEGG" id="pseb:EOK75_17130"/>
<dbReference type="Proteomes" id="UP000298631">
    <property type="component" value="Plasmid unnamed1"/>
</dbReference>
<proteinExistence type="predicted"/>
<name>A0A4P8EK67_9RHOB</name>
<organism evidence="1 2">
    <name type="scientific">Pseudorhodobacter turbinis</name>
    <dbReference type="NCBI Taxonomy" id="2500533"/>
    <lineage>
        <taxon>Bacteria</taxon>
        <taxon>Pseudomonadati</taxon>
        <taxon>Pseudomonadota</taxon>
        <taxon>Alphaproteobacteria</taxon>
        <taxon>Rhodobacterales</taxon>
        <taxon>Paracoccaceae</taxon>
        <taxon>Pseudorhodobacter</taxon>
    </lineage>
</organism>
<evidence type="ECO:0000313" key="1">
    <source>
        <dbReference type="EMBL" id="QCO57437.1"/>
    </source>
</evidence>
<accession>A0A4P8EK67</accession>
<gene>
    <name evidence="1" type="ORF">EOK75_17130</name>
</gene>
<geneLocation type="plasmid" evidence="1 2">
    <name>unnamed1</name>
</geneLocation>